<dbReference type="AlphaFoldDB" id="A0A922LDR2"/>
<accession>A0A922LDR2</accession>
<dbReference type="EMBL" id="ASGP02000001">
    <property type="protein sequence ID" value="KAH9530170.1"/>
    <property type="molecule type" value="Genomic_DNA"/>
</dbReference>
<gene>
    <name evidence="1" type="ORF">DERF_003995</name>
</gene>
<organism evidence="1 2">
    <name type="scientific">Dermatophagoides farinae</name>
    <name type="common">American house dust mite</name>
    <dbReference type="NCBI Taxonomy" id="6954"/>
    <lineage>
        <taxon>Eukaryota</taxon>
        <taxon>Metazoa</taxon>
        <taxon>Ecdysozoa</taxon>
        <taxon>Arthropoda</taxon>
        <taxon>Chelicerata</taxon>
        <taxon>Arachnida</taxon>
        <taxon>Acari</taxon>
        <taxon>Acariformes</taxon>
        <taxon>Sarcoptiformes</taxon>
        <taxon>Astigmata</taxon>
        <taxon>Psoroptidia</taxon>
        <taxon>Analgoidea</taxon>
        <taxon>Pyroglyphidae</taxon>
        <taxon>Dermatophagoidinae</taxon>
        <taxon>Dermatophagoides</taxon>
    </lineage>
</organism>
<reference evidence="1" key="2">
    <citation type="journal article" date="2022" name="Res Sq">
        <title>Comparative Genomics Reveals Insights into the Divergent Evolution of Astigmatic Mites and Household Pest Adaptations.</title>
        <authorList>
            <person name="Xiong Q."/>
            <person name="Wan A.T.-Y."/>
            <person name="Liu X.-Y."/>
            <person name="Fung C.S.-H."/>
            <person name="Xiao X."/>
            <person name="Malainual N."/>
            <person name="Hou J."/>
            <person name="Wang L."/>
            <person name="Wang M."/>
            <person name="Yang K."/>
            <person name="Cui Y."/>
            <person name="Leung E."/>
            <person name="Nong W."/>
            <person name="Shin S.-K."/>
            <person name="Au S."/>
            <person name="Jeong K.Y."/>
            <person name="Chew F.T."/>
            <person name="Hui J."/>
            <person name="Leung T.F."/>
            <person name="Tungtrongchitr A."/>
            <person name="Zhong N."/>
            <person name="Liu Z."/>
            <person name="Tsui S."/>
        </authorList>
    </citation>
    <scope>NUCLEOTIDE SEQUENCE</scope>
    <source>
        <strain evidence="1">Derf</strain>
        <tissue evidence="1">Whole organism</tissue>
    </source>
</reference>
<dbReference type="Proteomes" id="UP000790347">
    <property type="component" value="Unassembled WGS sequence"/>
</dbReference>
<keyword evidence="2" id="KW-1185">Reference proteome</keyword>
<evidence type="ECO:0000313" key="2">
    <source>
        <dbReference type="Proteomes" id="UP000790347"/>
    </source>
</evidence>
<comment type="caution">
    <text evidence="1">The sequence shown here is derived from an EMBL/GenBank/DDBJ whole genome shotgun (WGS) entry which is preliminary data.</text>
</comment>
<protein>
    <submittedName>
        <fullName evidence="1">Uncharacterized protein</fullName>
    </submittedName>
</protein>
<sequence>MILVDMKNLATSSSNACIQLNVNVSQYQQKLSTIHMSQIPRIKSCETPHLVAVQTTIDLYLQSPLPLF</sequence>
<evidence type="ECO:0000313" key="1">
    <source>
        <dbReference type="EMBL" id="KAH9530170.1"/>
    </source>
</evidence>
<reference evidence="1" key="1">
    <citation type="submission" date="2013-05" db="EMBL/GenBank/DDBJ databases">
        <authorList>
            <person name="Yim A.K.Y."/>
            <person name="Chan T.F."/>
            <person name="Ji K.M."/>
            <person name="Liu X.Y."/>
            <person name="Zhou J.W."/>
            <person name="Li R.Q."/>
            <person name="Yang K.Y."/>
            <person name="Li J."/>
            <person name="Li M."/>
            <person name="Law P.T.W."/>
            <person name="Wu Y.L."/>
            <person name="Cai Z.L."/>
            <person name="Qin H."/>
            <person name="Bao Y."/>
            <person name="Leung R.K.K."/>
            <person name="Ng P.K.S."/>
            <person name="Zou J."/>
            <person name="Zhong X.J."/>
            <person name="Ran P.X."/>
            <person name="Zhong N.S."/>
            <person name="Liu Z.G."/>
            <person name="Tsui S.K.W."/>
        </authorList>
    </citation>
    <scope>NUCLEOTIDE SEQUENCE</scope>
    <source>
        <strain evidence="1">Derf</strain>
        <tissue evidence="1">Whole organism</tissue>
    </source>
</reference>
<proteinExistence type="predicted"/>
<name>A0A922LDR2_DERFA</name>